<evidence type="ECO:0000313" key="2">
    <source>
        <dbReference type="Proteomes" id="UP000216345"/>
    </source>
</evidence>
<comment type="caution">
    <text evidence="1">The sequence shown here is derived from an EMBL/GenBank/DDBJ whole genome shotgun (WGS) entry which is preliminary data.</text>
</comment>
<reference evidence="1 2" key="1">
    <citation type="submission" date="2017-07" db="EMBL/GenBank/DDBJ databases">
        <title>Phylogenetic study on the rhizospheric bacterium Ochrobactrum sp. A44.</title>
        <authorList>
            <person name="Krzyzanowska D.M."/>
            <person name="Ossowicki A."/>
            <person name="Rajewska M."/>
            <person name="Maciag T."/>
            <person name="Kaczynski Z."/>
            <person name="Czerwicka M."/>
            <person name="Jafra S."/>
        </authorList>
    </citation>
    <scope>NUCLEOTIDE SEQUENCE [LARGE SCALE GENOMIC DNA]</scope>
    <source>
        <strain evidence="1 2">PR17</strain>
    </source>
</reference>
<dbReference type="EMBL" id="NNRK01000011">
    <property type="protein sequence ID" value="OYR18646.1"/>
    <property type="molecule type" value="Genomic_DNA"/>
</dbReference>
<dbReference type="Proteomes" id="UP000216345">
    <property type="component" value="Unassembled WGS sequence"/>
</dbReference>
<protein>
    <submittedName>
        <fullName evidence="1">Uncharacterized protein</fullName>
    </submittedName>
</protein>
<organism evidence="1 2">
    <name type="scientific">Brucella rhizosphaerae</name>
    <dbReference type="NCBI Taxonomy" id="571254"/>
    <lineage>
        <taxon>Bacteria</taxon>
        <taxon>Pseudomonadati</taxon>
        <taxon>Pseudomonadota</taxon>
        <taxon>Alphaproteobacteria</taxon>
        <taxon>Hyphomicrobiales</taxon>
        <taxon>Brucellaceae</taxon>
        <taxon>Brucella/Ochrobactrum group</taxon>
        <taxon>Brucella</taxon>
    </lineage>
</organism>
<evidence type="ECO:0000313" key="1">
    <source>
        <dbReference type="EMBL" id="OYR18646.1"/>
    </source>
</evidence>
<accession>A0A256FV99</accession>
<gene>
    <name evidence="1" type="ORF">CEV32_3037</name>
</gene>
<keyword evidence="2" id="KW-1185">Reference proteome</keyword>
<proteinExistence type="predicted"/>
<dbReference type="AlphaFoldDB" id="A0A256FV99"/>
<name>A0A256FV99_9HYPH</name>
<sequence length="54" mass="5786">MLRDEPGSYAGSKLFQRALILCSSADLVRLDCKALECVFQMGLDCSAEVSGSTV</sequence>